<keyword evidence="4" id="KW-0472">Membrane</keyword>
<dbReference type="Pfam" id="PF00635">
    <property type="entry name" value="Motile_Sperm"/>
    <property type="match status" value="1"/>
</dbReference>
<keyword evidence="3" id="KW-1133">Transmembrane helix</keyword>
<evidence type="ECO:0000256" key="1">
    <source>
        <dbReference type="ARBA" id="ARBA00004141"/>
    </source>
</evidence>
<dbReference type="InterPro" id="IPR013783">
    <property type="entry name" value="Ig-like_fold"/>
</dbReference>
<dbReference type="InterPro" id="IPR000535">
    <property type="entry name" value="MSP_dom"/>
</dbReference>
<dbReference type="PANTHER" id="PTHR34441:SF1">
    <property type="entry name" value="MOTILE SPERM DOMAIN-CONTAINING 1"/>
    <property type="match status" value="1"/>
</dbReference>
<evidence type="ECO:0000256" key="4">
    <source>
        <dbReference type="ARBA" id="ARBA00023136"/>
    </source>
</evidence>
<evidence type="ECO:0000259" key="7">
    <source>
        <dbReference type="Pfam" id="PF00635"/>
    </source>
</evidence>
<dbReference type="GO" id="GO:0005737">
    <property type="term" value="C:cytoplasm"/>
    <property type="evidence" value="ECO:0007669"/>
    <property type="project" value="TreeGrafter"/>
</dbReference>
<evidence type="ECO:0000256" key="3">
    <source>
        <dbReference type="ARBA" id="ARBA00022989"/>
    </source>
</evidence>
<evidence type="ECO:0000256" key="5">
    <source>
        <dbReference type="ARBA" id="ARBA00070425"/>
    </source>
</evidence>
<accession>A0A147BHA7</accession>
<dbReference type="FunFam" id="2.60.40.10:FF:000676">
    <property type="entry name" value="motile sperm domain-containing protein 3"/>
    <property type="match status" value="1"/>
</dbReference>
<keyword evidence="2" id="KW-0812">Transmembrane</keyword>
<sequence>MGSGGSFPPLRYGVFTSALCQLFASATVGVSSSLALQKVSPLASNAEPSLNVTLLGQVLIASAPFFDGIGRVVPRRLEAWGWVDVQGPGFLMLAARSGRAKGGDLLVFVFPSELTFCADRQESHKQVLTLYNPYEFEVSFKVLSNAPGRYTVVDPSGVISPKCLVDIAIRHREVCPANYGHTDHIRVHMSLPGGGSLTGCRTVKATLLPTQRVRDASPSGDEEFPEGAARLERSRSGNRGRAGCPPQQDLAVPIRAARSPVTPSSTVIAAAVTCMLALMLPTDGDRTSQLPRYLHVSFNQKLIAAYILGTLLPESNAPCLFC</sequence>
<feature type="domain" description="MSP" evidence="7">
    <location>
        <begin position="107"/>
        <end position="173"/>
    </location>
</feature>
<dbReference type="SUPFAM" id="SSF49354">
    <property type="entry name" value="PapD-like"/>
    <property type="match status" value="1"/>
</dbReference>
<dbReference type="Gene3D" id="2.60.40.10">
    <property type="entry name" value="Immunoglobulins"/>
    <property type="match status" value="1"/>
</dbReference>
<dbReference type="EMBL" id="GEGO01005225">
    <property type="protein sequence ID" value="JAR90179.1"/>
    <property type="molecule type" value="Transcribed_RNA"/>
</dbReference>
<dbReference type="AlphaFoldDB" id="A0A147BHA7"/>
<dbReference type="GO" id="GO:0016020">
    <property type="term" value="C:membrane"/>
    <property type="evidence" value="ECO:0007669"/>
    <property type="project" value="UniProtKB-SubCell"/>
</dbReference>
<dbReference type="InterPro" id="IPR039283">
    <property type="entry name" value="MOSPD1/3"/>
</dbReference>
<comment type="subcellular location">
    <subcellularLocation>
        <location evidence="1">Membrane</location>
        <topology evidence="1">Multi-pass membrane protein</topology>
    </subcellularLocation>
</comment>
<dbReference type="PANTHER" id="PTHR34441">
    <property type="entry name" value="MOTILE SPERM DOMAIN-CONTAINING PROTEIN 1"/>
    <property type="match status" value="1"/>
</dbReference>
<dbReference type="InterPro" id="IPR008962">
    <property type="entry name" value="PapD-like_sf"/>
</dbReference>
<evidence type="ECO:0000256" key="2">
    <source>
        <dbReference type="ARBA" id="ARBA00022692"/>
    </source>
</evidence>
<reference evidence="8" key="1">
    <citation type="journal article" date="2018" name="PLoS Negl. Trop. Dis.">
        <title>Sialome diversity of ticks revealed by RNAseq of single tick salivary glands.</title>
        <authorList>
            <person name="Perner J."/>
            <person name="Kropackova S."/>
            <person name="Kopacek P."/>
            <person name="Ribeiro J.M."/>
        </authorList>
    </citation>
    <scope>NUCLEOTIDE SEQUENCE</scope>
    <source>
        <strain evidence="8">Siblings of single egg batch collected in Ceske Budejovice</strain>
        <tissue evidence="8">Salivary glands</tissue>
    </source>
</reference>
<name>A0A147BHA7_IXORI</name>
<evidence type="ECO:0000256" key="6">
    <source>
        <dbReference type="SAM" id="MobiDB-lite"/>
    </source>
</evidence>
<evidence type="ECO:0000313" key="8">
    <source>
        <dbReference type="EMBL" id="JAR90179.1"/>
    </source>
</evidence>
<organism evidence="8">
    <name type="scientific">Ixodes ricinus</name>
    <name type="common">Common tick</name>
    <name type="synonym">Acarus ricinus</name>
    <dbReference type="NCBI Taxonomy" id="34613"/>
    <lineage>
        <taxon>Eukaryota</taxon>
        <taxon>Metazoa</taxon>
        <taxon>Ecdysozoa</taxon>
        <taxon>Arthropoda</taxon>
        <taxon>Chelicerata</taxon>
        <taxon>Arachnida</taxon>
        <taxon>Acari</taxon>
        <taxon>Parasitiformes</taxon>
        <taxon>Ixodida</taxon>
        <taxon>Ixodoidea</taxon>
        <taxon>Ixodidae</taxon>
        <taxon>Ixodinae</taxon>
        <taxon>Ixodes</taxon>
    </lineage>
</organism>
<proteinExistence type="predicted"/>
<feature type="region of interest" description="Disordered" evidence="6">
    <location>
        <begin position="212"/>
        <end position="249"/>
    </location>
</feature>
<protein>
    <recommendedName>
        <fullName evidence="5">Motile sperm domain-containing protein 3</fullName>
    </recommendedName>
</protein>